<proteinExistence type="predicted"/>
<gene>
    <name evidence="3" type="ORF">GQE99_06750</name>
</gene>
<keyword evidence="4" id="KW-1185">Reference proteome</keyword>
<evidence type="ECO:0000256" key="1">
    <source>
        <dbReference type="SAM" id="SignalP"/>
    </source>
</evidence>
<accession>A0A845M4T1</accession>
<dbReference type="EMBL" id="WTUX01000011">
    <property type="protein sequence ID" value="MZR12717.1"/>
    <property type="molecule type" value="Genomic_DNA"/>
</dbReference>
<protein>
    <submittedName>
        <fullName evidence="3">PepSY domain-containing protein</fullName>
    </submittedName>
</protein>
<evidence type="ECO:0000259" key="2">
    <source>
        <dbReference type="Pfam" id="PF13670"/>
    </source>
</evidence>
<dbReference type="RefSeq" id="WP_161350848.1">
    <property type="nucleotide sequence ID" value="NZ_WTUX01000011.1"/>
</dbReference>
<reference evidence="3 4" key="1">
    <citation type="submission" date="2019-12" db="EMBL/GenBank/DDBJ databases">
        <title>Maritimibacter sp. nov. sp. isolated from sea sand.</title>
        <authorList>
            <person name="Kim J."/>
            <person name="Jeong S.E."/>
            <person name="Jung H.S."/>
            <person name="Jeon C.O."/>
        </authorList>
    </citation>
    <scope>NUCLEOTIDE SEQUENCE [LARGE SCALE GENOMIC DNA]</scope>
    <source>
        <strain evidence="3 4">DP07</strain>
    </source>
</reference>
<comment type="caution">
    <text evidence="3">The sequence shown here is derived from an EMBL/GenBank/DDBJ whole genome shotgun (WGS) entry which is preliminary data.</text>
</comment>
<sequence length="94" mass="9698">MKKTLLAAALALTAIPAFASDDAMSAAPADLAAGTMLGTDTAAITEALTALGYDVRKVGSDDGMLEAYVVKDRYMAEVYINPKTGEIVRVGGDD</sequence>
<name>A0A845M4T1_9RHOB</name>
<dbReference type="Proteomes" id="UP000467322">
    <property type="component" value="Unassembled WGS sequence"/>
</dbReference>
<dbReference type="Pfam" id="PF13670">
    <property type="entry name" value="PepSY_2"/>
    <property type="match status" value="1"/>
</dbReference>
<dbReference type="AlphaFoldDB" id="A0A845M4T1"/>
<evidence type="ECO:0000313" key="3">
    <source>
        <dbReference type="EMBL" id="MZR12717.1"/>
    </source>
</evidence>
<feature type="signal peptide" evidence="1">
    <location>
        <begin position="1"/>
        <end position="19"/>
    </location>
</feature>
<dbReference type="InterPro" id="IPR025711">
    <property type="entry name" value="PepSY"/>
</dbReference>
<organism evidence="3 4">
    <name type="scientific">Maritimibacter harenae</name>
    <dbReference type="NCBI Taxonomy" id="2606218"/>
    <lineage>
        <taxon>Bacteria</taxon>
        <taxon>Pseudomonadati</taxon>
        <taxon>Pseudomonadota</taxon>
        <taxon>Alphaproteobacteria</taxon>
        <taxon>Rhodobacterales</taxon>
        <taxon>Roseobacteraceae</taxon>
        <taxon>Maritimibacter</taxon>
    </lineage>
</organism>
<feature type="domain" description="PepSY" evidence="2">
    <location>
        <begin position="4"/>
        <end position="89"/>
    </location>
</feature>
<feature type="chain" id="PRO_5032428356" evidence="1">
    <location>
        <begin position="20"/>
        <end position="94"/>
    </location>
</feature>
<keyword evidence="1" id="KW-0732">Signal</keyword>
<evidence type="ECO:0000313" key="4">
    <source>
        <dbReference type="Proteomes" id="UP000467322"/>
    </source>
</evidence>